<keyword evidence="3" id="KW-1185">Reference proteome</keyword>
<dbReference type="EMBL" id="CM017611">
    <property type="protein sequence ID" value="TYI38923.1"/>
    <property type="molecule type" value="Genomic_DNA"/>
</dbReference>
<evidence type="ECO:0000313" key="3">
    <source>
        <dbReference type="Proteomes" id="UP000322667"/>
    </source>
</evidence>
<name>A0A5D2RET8_GOSTO</name>
<reference evidence="2 3" key="1">
    <citation type="submission" date="2019-07" db="EMBL/GenBank/DDBJ databases">
        <title>WGS assembly of Gossypium tomentosum.</title>
        <authorList>
            <person name="Chen Z.J."/>
            <person name="Sreedasyam A."/>
            <person name="Ando A."/>
            <person name="Song Q."/>
            <person name="De L."/>
            <person name="Hulse-Kemp A."/>
            <person name="Ding M."/>
            <person name="Ye W."/>
            <person name="Kirkbride R."/>
            <person name="Jenkins J."/>
            <person name="Plott C."/>
            <person name="Lovell J."/>
            <person name="Lin Y.-M."/>
            <person name="Vaughn R."/>
            <person name="Liu B."/>
            <person name="Li W."/>
            <person name="Simpson S."/>
            <person name="Scheffler B."/>
            <person name="Saski C."/>
            <person name="Grover C."/>
            <person name="Hu G."/>
            <person name="Conover J."/>
            <person name="Carlson J."/>
            <person name="Shu S."/>
            <person name="Boston L."/>
            <person name="Williams M."/>
            <person name="Peterson D."/>
            <person name="Mcgee K."/>
            <person name="Jones D."/>
            <person name="Wendel J."/>
            <person name="Stelly D."/>
            <person name="Grimwood J."/>
            <person name="Schmutz J."/>
        </authorList>
    </citation>
    <scope>NUCLEOTIDE SEQUENCE [LARGE SCALE GENOMIC DNA]</scope>
    <source>
        <strain evidence="2">7179.01</strain>
    </source>
</reference>
<evidence type="ECO:0000313" key="2">
    <source>
        <dbReference type="EMBL" id="TYI38923.1"/>
    </source>
</evidence>
<keyword evidence="1" id="KW-0472">Membrane</keyword>
<proteinExistence type="predicted"/>
<accession>A0A5D2RET8</accession>
<dbReference type="Proteomes" id="UP000322667">
    <property type="component" value="Chromosome A02"/>
</dbReference>
<protein>
    <submittedName>
        <fullName evidence="2">Uncharacterized protein</fullName>
    </submittedName>
</protein>
<keyword evidence="1" id="KW-0812">Transmembrane</keyword>
<sequence>MGSERSIVRGERGAAEKKRLKFGKRVLKELFKLLKISSMAATIIFYLLLLFPLKQQRVVSSSCSLIVLIFLPLLLLPIEIKMRKGRSLAHCGSSGEEGVI</sequence>
<evidence type="ECO:0000256" key="1">
    <source>
        <dbReference type="SAM" id="Phobius"/>
    </source>
</evidence>
<dbReference type="AlphaFoldDB" id="A0A5D2RET8"/>
<gene>
    <name evidence="2" type="ORF">ES332_A02G063500v1</name>
</gene>
<keyword evidence="1" id="KW-1133">Transmembrane helix</keyword>
<feature type="transmembrane region" description="Helical" evidence="1">
    <location>
        <begin position="33"/>
        <end position="53"/>
    </location>
</feature>
<organism evidence="2 3">
    <name type="scientific">Gossypium tomentosum</name>
    <name type="common">Hawaiian cotton</name>
    <name type="synonym">Gossypium sandvicense</name>
    <dbReference type="NCBI Taxonomy" id="34277"/>
    <lineage>
        <taxon>Eukaryota</taxon>
        <taxon>Viridiplantae</taxon>
        <taxon>Streptophyta</taxon>
        <taxon>Embryophyta</taxon>
        <taxon>Tracheophyta</taxon>
        <taxon>Spermatophyta</taxon>
        <taxon>Magnoliopsida</taxon>
        <taxon>eudicotyledons</taxon>
        <taxon>Gunneridae</taxon>
        <taxon>Pentapetalae</taxon>
        <taxon>rosids</taxon>
        <taxon>malvids</taxon>
        <taxon>Malvales</taxon>
        <taxon>Malvaceae</taxon>
        <taxon>Malvoideae</taxon>
        <taxon>Gossypium</taxon>
    </lineage>
</organism>
<feature type="transmembrane region" description="Helical" evidence="1">
    <location>
        <begin position="59"/>
        <end position="78"/>
    </location>
</feature>